<gene>
    <name evidence="3" type="ORF">A5760_16790</name>
</gene>
<dbReference type="InterPro" id="IPR000160">
    <property type="entry name" value="GGDEF_dom"/>
</dbReference>
<dbReference type="InterPro" id="IPR029787">
    <property type="entry name" value="Nucleotide_cyclase"/>
</dbReference>
<dbReference type="EMBL" id="LZSX01000079">
    <property type="protein sequence ID" value="OBB81227.1"/>
    <property type="molecule type" value="Genomic_DNA"/>
</dbReference>
<feature type="domain" description="EAL" evidence="1">
    <location>
        <begin position="348"/>
        <end position="605"/>
    </location>
</feature>
<dbReference type="Pfam" id="PF00990">
    <property type="entry name" value="GGDEF"/>
    <property type="match status" value="1"/>
</dbReference>
<name>A0A1A0VDA2_9MYCO</name>
<dbReference type="Pfam" id="PF01590">
    <property type="entry name" value="GAF"/>
    <property type="match status" value="1"/>
</dbReference>
<evidence type="ECO:0000259" key="1">
    <source>
        <dbReference type="PROSITE" id="PS50883"/>
    </source>
</evidence>
<evidence type="ECO:0000313" key="4">
    <source>
        <dbReference type="Proteomes" id="UP000091914"/>
    </source>
</evidence>
<dbReference type="InterPro" id="IPR001633">
    <property type="entry name" value="EAL_dom"/>
</dbReference>
<evidence type="ECO:0008006" key="5">
    <source>
        <dbReference type="Google" id="ProtNLM"/>
    </source>
</evidence>
<dbReference type="AlphaFoldDB" id="A0A1A0VDA2"/>
<dbReference type="Gene3D" id="3.30.70.270">
    <property type="match status" value="1"/>
</dbReference>
<dbReference type="PROSITE" id="PS50887">
    <property type="entry name" value="GGDEF"/>
    <property type="match status" value="1"/>
</dbReference>
<dbReference type="SMART" id="SM00065">
    <property type="entry name" value="GAF"/>
    <property type="match status" value="1"/>
</dbReference>
<organism evidence="3 4">
    <name type="scientific">Mycobacterium colombiense</name>
    <dbReference type="NCBI Taxonomy" id="339268"/>
    <lineage>
        <taxon>Bacteria</taxon>
        <taxon>Bacillati</taxon>
        <taxon>Actinomycetota</taxon>
        <taxon>Actinomycetes</taxon>
        <taxon>Mycobacteriales</taxon>
        <taxon>Mycobacteriaceae</taxon>
        <taxon>Mycobacterium</taxon>
        <taxon>Mycobacterium avium complex (MAC)</taxon>
    </lineage>
</organism>
<evidence type="ECO:0000259" key="2">
    <source>
        <dbReference type="PROSITE" id="PS50887"/>
    </source>
</evidence>
<sequence length="622" mass="66290">MSGTLDHLVTAAAAELMAATAADSAAMSQRVLGDLVRELAVDFSFLRHNDHTIHATVLVAEWPPRNADPDPIGVIYFSDADSVFAQAEHLKVPQVVRPAPANADYQRNIDEGTGWGTVSLAAVPLLSGDVTTGTLAFGKVGDREWLPEELNAVQAIAALFAQLQARVVAEEQIHYLAEHDELTGLLNRRALIAYLDKRLAEGQPGPVSIVFVSLDRFKVINDRLGQDAGDRFIVAFAALLREATDAVPTVIARFGGDEFVVVPTVPMDVEAAEAFARSLHNQVHGQVSIDGEMLSRTVSIGVAAGLPGHESTSDLLRRVDQATRSAKGSGGNKLATFSPEMSTTDTIRNDIELHLEGTIDSGIGTLVLHYLPEFDMNTGAILGTEALIRWQHPTLGLLMPDSFIQVVESINLGAKLGRLVMRSACAQFGLWQSRGVGQGTVLRVNVSPVQLVTDGIVAAVAATLDEFSLDPSTVCLEITESVVVQDIDATRKTLFGLKDIGVQIAIDDFGTGYSVLTYLKSLPVDALKIDKGFVRSLDTNAGDLAIVRSTMALAEAFGLEVVAEGVETVAAAKTLLSLGCHRAQGFLLSRPLDSSAMESLLTKRVVPINFSDTGSSGRGNSL</sequence>
<reference evidence="3 4" key="1">
    <citation type="submission" date="2016-06" db="EMBL/GenBank/DDBJ databases">
        <authorList>
            <person name="Kjaerup R.B."/>
            <person name="Dalgaard T.S."/>
            <person name="Juul-Madsen H.R."/>
        </authorList>
    </citation>
    <scope>NUCLEOTIDE SEQUENCE [LARGE SCALE GENOMIC DNA]</scope>
    <source>
        <strain evidence="3 4">852002-51834_SCH5396731</strain>
    </source>
</reference>
<dbReference type="CDD" id="cd01948">
    <property type="entry name" value="EAL"/>
    <property type="match status" value="1"/>
</dbReference>
<dbReference type="InterPro" id="IPR029016">
    <property type="entry name" value="GAF-like_dom_sf"/>
</dbReference>
<dbReference type="RefSeq" id="WP_064883430.1">
    <property type="nucleotide sequence ID" value="NZ_LZSX01000079.1"/>
</dbReference>
<dbReference type="SMART" id="SM00267">
    <property type="entry name" value="GGDEF"/>
    <property type="match status" value="1"/>
</dbReference>
<dbReference type="NCBIfam" id="TIGR00254">
    <property type="entry name" value="GGDEF"/>
    <property type="match status" value="1"/>
</dbReference>
<dbReference type="Gene3D" id="3.20.20.450">
    <property type="entry name" value="EAL domain"/>
    <property type="match status" value="1"/>
</dbReference>
<accession>A0A1A0VDA2</accession>
<feature type="domain" description="GGDEF" evidence="2">
    <location>
        <begin position="205"/>
        <end position="339"/>
    </location>
</feature>
<dbReference type="CDD" id="cd01949">
    <property type="entry name" value="GGDEF"/>
    <property type="match status" value="1"/>
</dbReference>
<dbReference type="SUPFAM" id="SSF141868">
    <property type="entry name" value="EAL domain-like"/>
    <property type="match status" value="1"/>
</dbReference>
<dbReference type="InterPro" id="IPR035919">
    <property type="entry name" value="EAL_sf"/>
</dbReference>
<dbReference type="OrthoDB" id="23692at2"/>
<dbReference type="InterPro" id="IPR003018">
    <property type="entry name" value="GAF"/>
</dbReference>
<dbReference type="SMART" id="SM00052">
    <property type="entry name" value="EAL"/>
    <property type="match status" value="1"/>
</dbReference>
<dbReference type="SUPFAM" id="SSF55781">
    <property type="entry name" value="GAF domain-like"/>
    <property type="match status" value="1"/>
</dbReference>
<dbReference type="InterPro" id="IPR052155">
    <property type="entry name" value="Biofilm_reg_signaling"/>
</dbReference>
<dbReference type="PROSITE" id="PS50883">
    <property type="entry name" value="EAL"/>
    <property type="match status" value="1"/>
</dbReference>
<dbReference type="Proteomes" id="UP000091914">
    <property type="component" value="Unassembled WGS sequence"/>
</dbReference>
<dbReference type="PANTHER" id="PTHR44757">
    <property type="entry name" value="DIGUANYLATE CYCLASE DGCP"/>
    <property type="match status" value="1"/>
</dbReference>
<proteinExistence type="predicted"/>
<dbReference type="PANTHER" id="PTHR44757:SF2">
    <property type="entry name" value="BIOFILM ARCHITECTURE MAINTENANCE PROTEIN MBAA"/>
    <property type="match status" value="1"/>
</dbReference>
<dbReference type="Gene3D" id="3.30.450.40">
    <property type="match status" value="1"/>
</dbReference>
<dbReference type="SUPFAM" id="SSF55073">
    <property type="entry name" value="Nucleotide cyclase"/>
    <property type="match status" value="1"/>
</dbReference>
<dbReference type="Pfam" id="PF00563">
    <property type="entry name" value="EAL"/>
    <property type="match status" value="1"/>
</dbReference>
<protein>
    <recommendedName>
        <fullName evidence="5">Bifunctional diguanylate cyclase/phosphodiesterase</fullName>
    </recommendedName>
</protein>
<dbReference type="InterPro" id="IPR043128">
    <property type="entry name" value="Rev_trsase/Diguanyl_cyclase"/>
</dbReference>
<comment type="caution">
    <text evidence="3">The sequence shown here is derived from an EMBL/GenBank/DDBJ whole genome shotgun (WGS) entry which is preliminary data.</text>
</comment>
<evidence type="ECO:0000313" key="3">
    <source>
        <dbReference type="EMBL" id="OBB81227.1"/>
    </source>
</evidence>